<dbReference type="PANTHER" id="PTHR42798:SF7">
    <property type="entry name" value="ALPHA-D-RIBOSE 1-METHYLPHOSPHONATE 5-TRIPHOSPHATE SYNTHASE SUBUNIT PHNL"/>
    <property type="match status" value="1"/>
</dbReference>
<dbReference type="InterPro" id="IPR017911">
    <property type="entry name" value="MacB-like_ATP-bd"/>
</dbReference>
<evidence type="ECO:0000313" key="6">
    <source>
        <dbReference type="EMBL" id="AIY84225.1"/>
    </source>
</evidence>
<dbReference type="SUPFAM" id="SSF52540">
    <property type="entry name" value="P-loop containing nucleoside triphosphate hydrolases"/>
    <property type="match status" value="1"/>
</dbReference>
<dbReference type="InterPro" id="IPR003593">
    <property type="entry name" value="AAA+_ATPase"/>
</dbReference>
<dbReference type="GO" id="GO:0022857">
    <property type="term" value="F:transmembrane transporter activity"/>
    <property type="evidence" value="ECO:0007669"/>
    <property type="project" value="UniProtKB-ARBA"/>
</dbReference>
<dbReference type="PROSITE" id="PS50893">
    <property type="entry name" value="ABC_TRANSPORTER_2"/>
    <property type="match status" value="1"/>
</dbReference>
<sequence>MKDIIVTKNLYKEYLINIKYDMMGKLTSDKIVVLKGIDFTIKEGEFISIMGPSGAGKSTFMKLISTIDTPSKGTVIIDGENVKELTERKLGKLRYEKIGFVFQEFNLIDGLTVRENIAVPLTLKNVPLEEIDKRVEEVAKRLSIDELLNKYPSQCSGGQIQRVAISRALVAKPKIIIADEPTGNLDSKNSNEVMKLFKELNERDGITVLMVTHDSLTASFAHKVLYIKDGIIEKTIEREGKKQREFFEDILKISSEEMVFED</sequence>
<dbReference type="InterPro" id="IPR003439">
    <property type="entry name" value="ABC_transporter-like_ATP-bd"/>
</dbReference>
<dbReference type="CDD" id="cd03255">
    <property type="entry name" value="ABC_MJ0796_LolCDE_FtsE"/>
    <property type="match status" value="1"/>
</dbReference>
<keyword evidence="7" id="KW-1185">Reference proteome</keyword>
<dbReference type="HOGENOM" id="CLU_000604_1_22_9"/>
<dbReference type="GO" id="GO:0016887">
    <property type="term" value="F:ATP hydrolysis activity"/>
    <property type="evidence" value="ECO:0007669"/>
    <property type="project" value="InterPro"/>
</dbReference>
<dbReference type="KEGG" id="cbv:U729_2471"/>
<evidence type="ECO:0000256" key="3">
    <source>
        <dbReference type="ARBA" id="ARBA00022741"/>
    </source>
</evidence>
<dbReference type="Gene3D" id="3.40.50.300">
    <property type="entry name" value="P-loop containing nucleotide triphosphate hydrolases"/>
    <property type="match status" value="1"/>
</dbReference>
<name>A0A0A7FZ53_9CLOT</name>
<evidence type="ECO:0000313" key="7">
    <source>
        <dbReference type="Proteomes" id="UP000030635"/>
    </source>
</evidence>
<dbReference type="Proteomes" id="UP000030635">
    <property type="component" value="Chromosome"/>
</dbReference>
<dbReference type="AlphaFoldDB" id="A0A0A7FZ53"/>
<dbReference type="SMART" id="SM00382">
    <property type="entry name" value="AAA"/>
    <property type="match status" value="1"/>
</dbReference>
<feature type="domain" description="ABC transporter" evidence="5">
    <location>
        <begin position="18"/>
        <end position="254"/>
    </location>
</feature>
<dbReference type="RefSeq" id="WP_039315473.1">
    <property type="nucleotide sequence ID" value="NZ_CP006905.1"/>
</dbReference>
<dbReference type="PANTHER" id="PTHR42798">
    <property type="entry name" value="LIPOPROTEIN-RELEASING SYSTEM ATP-BINDING PROTEIN LOLD"/>
    <property type="match status" value="1"/>
</dbReference>
<protein>
    <submittedName>
        <fullName evidence="6">ABC transporter family protein</fullName>
    </submittedName>
</protein>
<keyword evidence="2" id="KW-0813">Transport</keyword>
<dbReference type="InterPro" id="IPR027417">
    <property type="entry name" value="P-loop_NTPase"/>
</dbReference>
<dbReference type="GO" id="GO:0098796">
    <property type="term" value="C:membrane protein complex"/>
    <property type="evidence" value="ECO:0007669"/>
    <property type="project" value="UniProtKB-ARBA"/>
</dbReference>
<organism evidence="6 7">
    <name type="scientific">Clostridium baratii str. Sullivan</name>
    <dbReference type="NCBI Taxonomy" id="1415775"/>
    <lineage>
        <taxon>Bacteria</taxon>
        <taxon>Bacillati</taxon>
        <taxon>Bacillota</taxon>
        <taxon>Clostridia</taxon>
        <taxon>Eubacteriales</taxon>
        <taxon>Clostridiaceae</taxon>
        <taxon>Clostridium</taxon>
    </lineage>
</organism>
<dbReference type="OrthoDB" id="9791546at2"/>
<dbReference type="eggNOG" id="COG1136">
    <property type="taxonomic scope" value="Bacteria"/>
</dbReference>
<evidence type="ECO:0000256" key="4">
    <source>
        <dbReference type="ARBA" id="ARBA00022840"/>
    </source>
</evidence>
<proteinExistence type="inferred from homology"/>
<dbReference type="GO" id="GO:0005524">
    <property type="term" value="F:ATP binding"/>
    <property type="evidence" value="ECO:0007669"/>
    <property type="project" value="UniProtKB-KW"/>
</dbReference>
<gene>
    <name evidence="6" type="ORF">U729_2471</name>
</gene>
<evidence type="ECO:0000256" key="1">
    <source>
        <dbReference type="ARBA" id="ARBA00005417"/>
    </source>
</evidence>
<accession>A0A0A7FZ53</accession>
<reference evidence="6 7" key="1">
    <citation type="journal article" date="2015" name="Infect. Genet. Evol.">
        <title>Genomic sequences of six botulinum neurotoxin-producing strains representing three clostridial species illustrate the mobility and diversity of botulinum neurotoxin genes.</title>
        <authorList>
            <person name="Smith T.J."/>
            <person name="Hill K.K."/>
            <person name="Xie G."/>
            <person name="Foley B.T."/>
            <person name="Williamson C.H."/>
            <person name="Foster J.T."/>
            <person name="Johnson S.L."/>
            <person name="Chertkov O."/>
            <person name="Teshima H."/>
            <person name="Gibbons H.S."/>
            <person name="Johnsky L.A."/>
            <person name="Karavis M.A."/>
            <person name="Smith L.A."/>
        </authorList>
    </citation>
    <scope>NUCLEOTIDE SEQUENCE [LARGE SCALE GENOMIC DNA]</scope>
    <source>
        <strain evidence="6">Sullivan</strain>
    </source>
</reference>
<dbReference type="InterPro" id="IPR017871">
    <property type="entry name" value="ABC_transporter-like_CS"/>
</dbReference>
<keyword evidence="3" id="KW-0547">Nucleotide-binding</keyword>
<keyword evidence="4" id="KW-0067">ATP-binding</keyword>
<dbReference type="EMBL" id="CP006905">
    <property type="protein sequence ID" value="AIY84225.1"/>
    <property type="molecule type" value="Genomic_DNA"/>
</dbReference>
<dbReference type="STRING" id="1561.NPD11_567"/>
<evidence type="ECO:0000256" key="2">
    <source>
        <dbReference type="ARBA" id="ARBA00022448"/>
    </source>
</evidence>
<evidence type="ECO:0000259" key="5">
    <source>
        <dbReference type="PROSITE" id="PS50893"/>
    </source>
</evidence>
<dbReference type="PROSITE" id="PS00211">
    <property type="entry name" value="ABC_TRANSPORTER_1"/>
    <property type="match status" value="1"/>
</dbReference>
<dbReference type="FunFam" id="3.40.50.300:FF:000032">
    <property type="entry name" value="Export ABC transporter ATP-binding protein"/>
    <property type="match status" value="1"/>
</dbReference>
<dbReference type="Pfam" id="PF00005">
    <property type="entry name" value="ABC_tran"/>
    <property type="match status" value="1"/>
</dbReference>
<comment type="similarity">
    <text evidence="1">Belongs to the ABC transporter superfamily.</text>
</comment>